<dbReference type="InterPro" id="IPR017871">
    <property type="entry name" value="ABC_transporter-like_CS"/>
</dbReference>
<dbReference type="Proteomes" id="UP000060487">
    <property type="component" value="Unassembled WGS sequence"/>
</dbReference>
<dbReference type="InterPro" id="IPR003593">
    <property type="entry name" value="AAA+_ATPase"/>
</dbReference>
<organism evidence="6 7">
    <name type="scientific">Candidatus Magnetominusculus xianensis</name>
    <dbReference type="NCBI Taxonomy" id="1748249"/>
    <lineage>
        <taxon>Bacteria</taxon>
        <taxon>Pseudomonadati</taxon>
        <taxon>Nitrospirota</taxon>
        <taxon>Nitrospiria</taxon>
        <taxon>Nitrospirales</taxon>
        <taxon>Nitrospiraceae</taxon>
        <taxon>Candidatus Magnetominusculus</taxon>
    </lineage>
</organism>
<protein>
    <submittedName>
        <fullName evidence="6">ABC transporter ATP-binding protein</fullName>
        <ecNumber evidence="6">3.6.3.-</ecNumber>
    </submittedName>
</protein>
<evidence type="ECO:0000256" key="3">
    <source>
        <dbReference type="ARBA" id="ARBA00022741"/>
    </source>
</evidence>
<evidence type="ECO:0000256" key="1">
    <source>
        <dbReference type="ARBA" id="ARBA00005417"/>
    </source>
</evidence>
<evidence type="ECO:0000256" key="2">
    <source>
        <dbReference type="ARBA" id="ARBA00022448"/>
    </source>
</evidence>
<comment type="similarity">
    <text evidence="1">Belongs to the ABC transporter superfamily.</text>
</comment>
<dbReference type="InterPro" id="IPR027417">
    <property type="entry name" value="P-loop_NTPase"/>
</dbReference>
<dbReference type="PANTHER" id="PTHR42734">
    <property type="entry name" value="METAL TRANSPORT SYSTEM ATP-BINDING PROTEIN TM_0124-RELATED"/>
    <property type="match status" value="1"/>
</dbReference>
<sequence>MKTSGTYCIEAENINFSFDKNVVIENVSFKIAEGQYTGLIGPNGGGKTTLIRIILGLLTPSSGTVRLFGEPSIEFTRRFLIGYVPQNASQSEFYFPATAHEIVRSGRTARRGLFKRFTKEDNSAVAQAMETAGVVDFKDRLIGKLSGGQRQRVFIARALAGDPKVLILDEPAVGVDTASKERFYEFLQKLNKESGITILFVTHDLGVIAHEVETVLCLNTTLLCHSEPGQFTEDRLVEIAYGGMVTPVVHRH</sequence>
<dbReference type="EMBL" id="LNQR01000118">
    <property type="protein sequence ID" value="KWT78196.1"/>
    <property type="molecule type" value="Genomic_DNA"/>
</dbReference>
<evidence type="ECO:0000259" key="5">
    <source>
        <dbReference type="PROSITE" id="PS50893"/>
    </source>
</evidence>
<name>A0ABR5SBN4_9BACT</name>
<reference evidence="6 7" key="1">
    <citation type="submission" date="2015-11" db="EMBL/GenBank/DDBJ databases">
        <authorList>
            <person name="Lin W."/>
        </authorList>
    </citation>
    <scope>NUCLEOTIDE SEQUENCE [LARGE SCALE GENOMIC DNA]</scope>
    <source>
        <strain evidence="6 7">HCH-1</strain>
    </source>
</reference>
<feature type="domain" description="ABC transporter" evidence="5">
    <location>
        <begin position="9"/>
        <end position="245"/>
    </location>
</feature>
<dbReference type="GO" id="GO:0016787">
    <property type="term" value="F:hydrolase activity"/>
    <property type="evidence" value="ECO:0007669"/>
    <property type="project" value="UniProtKB-KW"/>
</dbReference>
<comment type="caution">
    <text evidence="6">The sequence shown here is derived from an EMBL/GenBank/DDBJ whole genome shotgun (WGS) entry which is preliminary data.</text>
</comment>
<dbReference type="Gene3D" id="3.40.50.300">
    <property type="entry name" value="P-loop containing nucleotide triphosphate hydrolases"/>
    <property type="match status" value="1"/>
</dbReference>
<keyword evidence="6" id="KW-0378">Hydrolase</keyword>
<keyword evidence="7" id="KW-1185">Reference proteome</keyword>
<dbReference type="SUPFAM" id="SSF52540">
    <property type="entry name" value="P-loop containing nucleoside triphosphate hydrolases"/>
    <property type="match status" value="1"/>
</dbReference>
<keyword evidence="4 6" id="KW-0067">ATP-binding</keyword>
<dbReference type="RefSeq" id="WP_085053540.1">
    <property type="nucleotide sequence ID" value="NZ_LNQR01000118.1"/>
</dbReference>
<dbReference type="EC" id="3.6.3.-" evidence="6"/>
<dbReference type="SMART" id="SM00382">
    <property type="entry name" value="AAA"/>
    <property type="match status" value="1"/>
</dbReference>
<dbReference type="PROSITE" id="PS50893">
    <property type="entry name" value="ABC_TRANSPORTER_2"/>
    <property type="match status" value="1"/>
</dbReference>
<evidence type="ECO:0000256" key="4">
    <source>
        <dbReference type="ARBA" id="ARBA00022840"/>
    </source>
</evidence>
<dbReference type="Pfam" id="PF00005">
    <property type="entry name" value="ABC_tran"/>
    <property type="match status" value="1"/>
</dbReference>
<dbReference type="InterPro" id="IPR050153">
    <property type="entry name" value="Metal_Ion_Import_ABC"/>
</dbReference>
<keyword evidence="2" id="KW-0813">Transport</keyword>
<dbReference type="PROSITE" id="PS00211">
    <property type="entry name" value="ABC_TRANSPORTER_1"/>
    <property type="match status" value="1"/>
</dbReference>
<accession>A0ABR5SBN4</accession>
<gene>
    <name evidence="6" type="ORF">ASN18_2923</name>
</gene>
<evidence type="ECO:0000313" key="6">
    <source>
        <dbReference type="EMBL" id="KWT78196.1"/>
    </source>
</evidence>
<dbReference type="PANTHER" id="PTHR42734:SF17">
    <property type="entry name" value="METAL TRANSPORT SYSTEM ATP-BINDING PROTEIN TM_0124-RELATED"/>
    <property type="match status" value="1"/>
</dbReference>
<evidence type="ECO:0000313" key="7">
    <source>
        <dbReference type="Proteomes" id="UP000060487"/>
    </source>
</evidence>
<proteinExistence type="inferred from homology"/>
<dbReference type="CDD" id="cd03235">
    <property type="entry name" value="ABC_Metallic_Cations"/>
    <property type="match status" value="1"/>
</dbReference>
<dbReference type="InterPro" id="IPR003439">
    <property type="entry name" value="ABC_transporter-like_ATP-bd"/>
</dbReference>
<dbReference type="GO" id="GO:0005524">
    <property type="term" value="F:ATP binding"/>
    <property type="evidence" value="ECO:0007669"/>
    <property type="project" value="UniProtKB-KW"/>
</dbReference>
<keyword evidence="3" id="KW-0547">Nucleotide-binding</keyword>